<reference evidence="2" key="1">
    <citation type="submission" date="2021-02" db="EMBL/GenBank/DDBJ databases">
        <title>Psilocybe cubensis genome.</title>
        <authorList>
            <person name="Mckernan K.J."/>
            <person name="Crawford S."/>
            <person name="Trippe A."/>
            <person name="Kane L.T."/>
            <person name="Mclaughlin S."/>
        </authorList>
    </citation>
    <scope>NUCLEOTIDE SEQUENCE [LARGE SCALE GENOMIC DNA]</scope>
    <source>
        <strain evidence="2">MGC-MH-2018</strain>
    </source>
</reference>
<dbReference type="PANTHER" id="PTHR38248">
    <property type="entry name" value="FUNK1 6"/>
    <property type="match status" value="1"/>
</dbReference>
<feature type="domain" description="Fungal-type protein kinase" evidence="1">
    <location>
        <begin position="5"/>
        <end position="70"/>
    </location>
</feature>
<sequence length="203" mass="23867">MYDPDENCGVLSDFDLSLLQWELRVIGTDRTGTVPFMAIELLSKKYWEGKIHRFYHHELESFIWILAYVCLLYDRGIRKKNAAVDSWRTSDYGVCRMEKRDFYGNLDEELANQVQANYKTYWPTAQNLVRNLDMYQQTSANNPRPASDNLWERFNSVLRSTLPPNSIPDQEALLERLKSQKPSFEPLDETARQKLWAKYSIIA</sequence>
<dbReference type="OrthoDB" id="5569250at2759"/>
<dbReference type="InterPro" id="IPR040976">
    <property type="entry name" value="Pkinase_fungal"/>
</dbReference>
<protein>
    <recommendedName>
        <fullName evidence="1">Fungal-type protein kinase domain-containing protein</fullName>
    </recommendedName>
</protein>
<name>A0A8H7XXW6_PSICU</name>
<dbReference type="EMBL" id="JAFIQS010000006">
    <property type="protein sequence ID" value="KAG5167956.1"/>
    <property type="molecule type" value="Genomic_DNA"/>
</dbReference>
<accession>A0A8H7XXW6</accession>
<comment type="caution">
    <text evidence="2">The sequence shown here is derived from an EMBL/GenBank/DDBJ whole genome shotgun (WGS) entry which is preliminary data.</text>
</comment>
<gene>
    <name evidence="2" type="ORF">JR316_006547</name>
</gene>
<organism evidence="2">
    <name type="scientific">Psilocybe cubensis</name>
    <name type="common">Psychedelic mushroom</name>
    <name type="synonym">Stropharia cubensis</name>
    <dbReference type="NCBI Taxonomy" id="181762"/>
    <lineage>
        <taxon>Eukaryota</taxon>
        <taxon>Fungi</taxon>
        <taxon>Dikarya</taxon>
        <taxon>Basidiomycota</taxon>
        <taxon>Agaricomycotina</taxon>
        <taxon>Agaricomycetes</taxon>
        <taxon>Agaricomycetidae</taxon>
        <taxon>Agaricales</taxon>
        <taxon>Agaricineae</taxon>
        <taxon>Strophariaceae</taxon>
        <taxon>Psilocybe</taxon>
    </lineage>
</organism>
<evidence type="ECO:0000313" key="2">
    <source>
        <dbReference type="EMBL" id="KAG5167956.1"/>
    </source>
</evidence>
<dbReference type="Pfam" id="PF17667">
    <property type="entry name" value="Pkinase_fungal"/>
    <property type="match status" value="1"/>
</dbReference>
<proteinExistence type="predicted"/>
<dbReference type="AlphaFoldDB" id="A0A8H7XXW6"/>
<dbReference type="PANTHER" id="PTHR38248:SF2">
    <property type="entry name" value="FUNK1 11"/>
    <property type="match status" value="1"/>
</dbReference>
<evidence type="ECO:0000259" key="1">
    <source>
        <dbReference type="Pfam" id="PF17667"/>
    </source>
</evidence>